<evidence type="ECO:0000313" key="3">
    <source>
        <dbReference type="Proteomes" id="UP000266441"/>
    </source>
</evidence>
<dbReference type="InterPro" id="IPR050900">
    <property type="entry name" value="Transposase_IS3/IS150/IS904"/>
</dbReference>
<proteinExistence type="predicted"/>
<dbReference type="SUPFAM" id="SSF53098">
    <property type="entry name" value="Ribonuclease H-like"/>
    <property type="match status" value="1"/>
</dbReference>
<dbReference type="EMBL" id="QWET01000064">
    <property type="protein sequence ID" value="RIH62694.1"/>
    <property type="molecule type" value="Genomic_DNA"/>
</dbReference>
<dbReference type="GO" id="GO:0015074">
    <property type="term" value="P:DNA integration"/>
    <property type="evidence" value="ECO:0007669"/>
    <property type="project" value="InterPro"/>
</dbReference>
<organism evidence="2 3">
    <name type="scientific">Mariniphaga sediminis</name>
    <dbReference type="NCBI Taxonomy" id="1628158"/>
    <lineage>
        <taxon>Bacteria</taxon>
        <taxon>Pseudomonadati</taxon>
        <taxon>Bacteroidota</taxon>
        <taxon>Bacteroidia</taxon>
        <taxon>Marinilabiliales</taxon>
        <taxon>Prolixibacteraceae</taxon>
        <taxon>Mariniphaga</taxon>
    </lineage>
</organism>
<gene>
    <name evidence="2" type="ORF">D1164_23600</name>
</gene>
<dbReference type="Pfam" id="PF00665">
    <property type="entry name" value="rve"/>
    <property type="match status" value="1"/>
</dbReference>
<dbReference type="NCBIfam" id="NF033516">
    <property type="entry name" value="transpos_IS3"/>
    <property type="match status" value="1"/>
</dbReference>
<dbReference type="InterPro" id="IPR048020">
    <property type="entry name" value="Transpos_IS3"/>
</dbReference>
<dbReference type="Gene3D" id="3.30.420.10">
    <property type="entry name" value="Ribonuclease H-like superfamily/Ribonuclease H"/>
    <property type="match status" value="1"/>
</dbReference>
<evidence type="ECO:0000259" key="1">
    <source>
        <dbReference type="PROSITE" id="PS50994"/>
    </source>
</evidence>
<sequence length="283" mass="33048">MGEIAKPERLLKVDKANTISINRQCELLEVCRSSFYYIPQQNSSYNEELMELIDKQYTQTPFYGVPRMVQYLRENGHIVNHKRIRRLYRKMDLHAIGPRPNTSKPHKGEGHTIYPYLLRGLKIERPNQAWGMDITYVPVGNGHMYLVAIIDLYSRFIVGWSLSNTMAAKWCKECLEMAVKQHGAPEILNTDQGSQFTSPIFTKYVDSLDNVQFSMDGKGRAIDNIFIERFWRNIKYEKIYLEPSEDGLELYGKIKEYMSFYNTERGHQSLDYKKPEKVFCSAA</sequence>
<dbReference type="InterPro" id="IPR012337">
    <property type="entry name" value="RNaseH-like_sf"/>
</dbReference>
<feature type="domain" description="Integrase catalytic" evidence="1">
    <location>
        <begin position="122"/>
        <end position="283"/>
    </location>
</feature>
<evidence type="ECO:0000313" key="2">
    <source>
        <dbReference type="EMBL" id="RIH62694.1"/>
    </source>
</evidence>
<dbReference type="Pfam" id="PF13276">
    <property type="entry name" value="HTH_21"/>
    <property type="match status" value="1"/>
</dbReference>
<dbReference type="PROSITE" id="PS50994">
    <property type="entry name" value="INTEGRASE"/>
    <property type="match status" value="1"/>
</dbReference>
<protein>
    <submittedName>
        <fullName evidence="2">IS3 family transposase</fullName>
    </submittedName>
</protein>
<dbReference type="InterPro" id="IPR036397">
    <property type="entry name" value="RNaseH_sf"/>
</dbReference>
<dbReference type="InterPro" id="IPR025948">
    <property type="entry name" value="HTH-like_dom"/>
</dbReference>
<dbReference type="Pfam" id="PF13683">
    <property type="entry name" value="rve_3"/>
    <property type="match status" value="1"/>
</dbReference>
<reference evidence="2 3" key="1">
    <citation type="journal article" date="2015" name="Int. J. Syst. Evol. Microbiol.">
        <title>Mariniphaga sediminis sp. nov., isolated from coastal sediment.</title>
        <authorList>
            <person name="Wang F.Q."/>
            <person name="Shen Q.Y."/>
            <person name="Chen G.J."/>
            <person name="Du Z.J."/>
        </authorList>
    </citation>
    <scope>NUCLEOTIDE SEQUENCE [LARGE SCALE GENOMIC DNA]</scope>
    <source>
        <strain evidence="2 3">SY21</strain>
    </source>
</reference>
<accession>A0A399CPW9</accession>
<dbReference type="AlphaFoldDB" id="A0A399CPW9"/>
<dbReference type="PANTHER" id="PTHR46889">
    <property type="entry name" value="TRANSPOSASE INSF FOR INSERTION SEQUENCE IS3B-RELATED"/>
    <property type="match status" value="1"/>
</dbReference>
<name>A0A399CPW9_9BACT</name>
<keyword evidence="3" id="KW-1185">Reference proteome</keyword>
<dbReference type="PANTHER" id="PTHR46889:SF4">
    <property type="entry name" value="TRANSPOSASE INSO FOR INSERTION SEQUENCE ELEMENT IS911B-RELATED"/>
    <property type="match status" value="1"/>
</dbReference>
<dbReference type="OrthoDB" id="9815231at2"/>
<dbReference type="Proteomes" id="UP000266441">
    <property type="component" value="Unassembled WGS sequence"/>
</dbReference>
<comment type="caution">
    <text evidence="2">The sequence shown here is derived from an EMBL/GenBank/DDBJ whole genome shotgun (WGS) entry which is preliminary data.</text>
</comment>
<dbReference type="InterPro" id="IPR001584">
    <property type="entry name" value="Integrase_cat-core"/>
</dbReference>
<dbReference type="GO" id="GO:0003676">
    <property type="term" value="F:nucleic acid binding"/>
    <property type="evidence" value="ECO:0007669"/>
    <property type="project" value="InterPro"/>
</dbReference>